<dbReference type="Proteomes" id="UP000075886">
    <property type="component" value="Unassembled WGS sequence"/>
</dbReference>
<dbReference type="EnsemblMetazoa" id="AFAF020340-RA">
    <property type="protein sequence ID" value="AFAF020340-PA"/>
    <property type="gene ID" value="AFAF020340"/>
</dbReference>
<evidence type="ECO:0000313" key="3">
    <source>
        <dbReference type="Proteomes" id="UP000075886"/>
    </source>
</evidence>
<accession>A0A182R059</accession>
<reference evidence="2" key="2">
    <citation type="submission" date="2020-05" db="UniProtKB">
        <authorList>
            <consortium name="EnsemblMetazoa"/>
        </authorList>
    </citation>
    <scope>IDENTIFICATION</scope>
    <source>
        <strain evidence="2">FAR1</strain>
    </source>
</reference>
<evidence type="ECO:0000313" key="2">
    <source>
        <dbReference type="EnsemblMetazoa" id="AFAF020340-PA"/>
    </source>
</evidence>
<dbReference type="AlphaFoldDB" id="A0A182R059"/>
<keyword evidence="3" id="KW-1185">Reference proteome</keyword>
<organism evidence="2 3">
    <name type="scientific">Anopheles farauti</name>
    <dbReference type="NCBI Taxonomy" id="69004"/>
    <lineage>
        <taxon>Eukaryota</taxon>
        <taxon>Metazoa</taxon>
        <taxon>Ecdysozoa</taxon>
        <taxon>Arthropoda</taxon>
        <taxon>Hexapoda</taxon>
        <taxon>Insecta</taxon>
        <taxon>Pterygota</taxon>
        <taxon>Neoptera</taxon>
        <taxon>Endopterygota</taxon>
        <taxon>Diptera</taxon>
        <taxon>Nematocera</taxon>
        <taxon>Culicoidea</taxon>
        <taxon>Culicidae</taxon>
        <taxon>Anophelinae</taxon>
        <taxon>Anopheles</taxon>
    </lineage>
</organism>
<dbReference type="EMBL" id="AXCN02000044">
    <property type="status" value="NOT_ANNOTATED_CDS"/>
    <property type="molecule type" value="Genomic_DNA"/>
</dbReference>
<keyword evidence="1" id="KW-0732">Signal</keyword>
<sequence>MGTQRGWRAVAVTVSLLAFLGLTFAQDDSPPRVIGVFYELAQNLGGLLGLVISLSGDTISPPIRMQSQSPVEFVDSYSARFGSLPSGSEACSEGSIDSGRAIKIEPLALFLCNRGFAGHSKKEAIGFGEKKGAGWSGLVNYDLTIARSLG</sequence>
<dbReference type="VEuPathDB" id="VectorBase:AFAF020340"/>
<protein>
    <submittedName>
        <fullName evidence="2">Uncharacterized protein</fullName>
    </submittedName>
</protein>
<feature type="signal peptide" evidence="1">
    <location>
        <begin position="1"/>
        <end position="25"/>
    </location>
</feature>
<proteinExistence type="predicted"/>
<evidence type="ECO:0000256" key="1">
    <source>
        <dbReference type="SAM" id="SignalP"/>
    </source>
</evidence>
<reference evidence="3" key="1">
    <citation type="submission" date="2014-01" db="EMBL/GenBank/DDBJ databases">
        <title>The Genome Sequence of Anopheles farauti FAR1 (V2).</title>
        <authorList>
            <consortium name="The Broad Institute Genomics Platform"/>
            <person name="Neafsey D.E."/>
            <person name="Besansky N."/>
            <person name="Howell P."/>
            <person name="Walton C."/>
            <person name="Young S.K."/>
            <person name="Zeng Q."/>
            <person name="Gargeya S."/>
            <person name="Fitzgerald M."/>
            <person name="Haas B."/>
            <person name="Abouelleil A."/>
            <person name="Allen A.W."/>
            <person name="Alvarado L."/>
            <person name="Arachchi H.M."/>
            <person name="Berlin A.M."/>
            <person name="Chapman S.B."/>
            <person name="Gainer-Dewar J."/>
            <person name="Goldberg J."/>
            <person name="Griggs A."/>
            <person name="Gujja S."/>
            <person name="Hansen M."/>
            <person name="Howarth C."/>
            <person name="Imamovic A."/>
            <person name="Ireland A."/>
            <person name="Larimer J."/>
            <person name="McCowan C."/>
            <person name="Murphy C."/>
            <person name="Pearson M."/>
            <person name="Poon T.W."/>
            <person name="Priest M."/>
            <person name="Roberts A."/>
            <person name="Saif S."/>
            <person name="Shea T."/>
            <person name="Sisk P."/>
            <person name="Sykes S."/>
            <person name="Wortman J."/>
            <person name="Nusbaum C."/>
            <person name="Birren B."/>
        </authorList>
    </citation>
    <scope>NUCLEOTIDE SEQUENCE [LARGE SCALE GENOMIC DNA]</scope>
    <source>
        <strain evidence="3">FAR1</strain>
    </source>
</reference>
<feature type="chain" id="PRO_5008133714" evidence="1">
    <location>
        <begin position="26"/>
        <end position="150"/>
    </location>
</feature>
<name>A0A182R059_9DIPT</name>